<dbReference type="PANTHER" id="PTHR43280:SF28">
    <property type="entry name" value="HTH-TYPE TRANSCRIPTIONAL ACTIVATOR RHAS"/>
    <property type="match status" value="1"/>
</dbReference>
<dbReference type="EMBL" id="JBHSED010000006">
    <property type="protein sequence ID" value="MFC4302953.1"/>
    <property type="molecule type" value="Genomic_DNA"/>
</dbReference>
<dbReference type="InterPro" id="IPR009057">
    <property type="entry name" value="Homeodomain-like_sf"/>
</dbReference>
<evidence type="ECO:0000259" key="6">
    <source>
        <dbReference type="PROSITE" id="PS50110"/>
    </source>
</evidence>
<keyword evidence="3" id="KW-0804">Transcription</keyword>
<dbReference type="SUPFAM" id="SSF52172">
    <property type="entry name" value="CheY-like"/>
    <property type="match status" value="1"/>
</dbReference>
<keyword evidence="8" id="KW-1185">Reference proteome</keyword>
<dbReference type="PROSITE" id="PS00041">
    <property type="entry name" value="HTH_ARAC_FAMILY_1"/>
    <property type="match status" value="1"/>
</dbReference>
<keyword evidence="2" id="KW-0238">DNA-binding</keyword>
<feature type="domain" description="HTH araC/xylS-type" evidence="5">
    <location>
        <begin position="415"/>
        <end position="513"/>
    </location>
</feature>
<dbReference type="Pfam" id="PF12833">
    <property type="entry name" value="HTH_18"/>
    <property type="match status" value="1"/>
</dbReference>
<name>A0ABV8S5X3_9BACL</name>
<dbReference type="PROSITE" id="PS50110">
    <property type="entry name" value="RESPONSE_REGULATORY"/>
    <property type="match status" value="1"/>
</dbReference>
<dbReference type="InterPro" id="IPR018060">
    <property type="entry name" value="HTH_AraC"/>
</dbReference>
<evidence type="ECO:0000256" key="3">
    <source>
        <dbReference type="ARBA" id="ARBA00023163"/>
    </source>
</evidence>
<evidence type="ECO:0000259" key="5">
    <source>
        <dbReference type="PROSITE" id="PS01124"/>
    </source>
</evidence>
<dbReference type="Gene3D" id="3.40.50.2300">
    <property type="match status" value="1"/>
</dbReference>
<dbReference type="PANTHER" id="PTHR43280">
    <property type="entry name" value="ARAC-FAMILY TRANSCRIPTIONAL REGULATOR"/>
    <property type="match status" value="1"/>
</dbReference>
<dbReference type="SMART" id="SM00342">
    <property type="entry name" value="HTH_ARAC"/>
    <property type="match status" value="1"/>
</dbReference>
<organism evidence="7 8">
    <name type="scientific">Cohnella boryungensis</name>
    <dbReference type="NCBI Taxonomy" id="768479"/>
    <lineage>
        <taxon>Bacteria</taxon>
        <taxon>Bacillati</taxon>
        <taxon>Bacillota</taxon>
        <taxon>Bacilli</taxon>
        <taxon>Bacillales</taxon>
        <taxon>Paenibacillaceae</taxon>
        <taxon>Cohnella</taxon>
    </lineage>
</organism>
<sequence length="534" mass="60589">MRRTLLIADDERNIRLGLKAMIEREFPDVYDICLAADGNQAIEQFDRQGADIVLTDIRMPNMDGIELIKRLAALPNCPALLILSGYDDFQYAKEAIRHRVKEYLLKPIVREDLFAALSKAEAELAERDSLLGRLEETDKYRDGMRANALRHIWFSPHIDADTISSLADEAGLQDFEPSFYVGVLDFSEHQRNIIKGNEYLSAYAGKGIYVALEDKEGRLVVLASREELLTGMAQALAEASDGGTGTFSAAISGRGEGLGQLKAKYEEAGHALKYRLLLGRADTTLIRYDELKRRNRYYPVPGEAIARLARMMGTDRVKEMKALLLELFGEEALAEADIGYFEEVGRLLNEQIFDQVFRTYGEASVDIIRMYKMAGSLYHFTHIQDYIHCVEGLLFGLNDYIRHLRSVHVDQKDMVRALEYIKANYANELSMTMVSNYVSLNYSYFSQAFKEYAGMSFVQYLKKLRIEKAKELLETTELKVMDIGERAGFENTKHFNRVFRESVGVAPLEYRQNAAARRGGAKRQTVQTGGSKEE</sequence>
<dbReference type="SMART" id="SM00448">
    <property type="entry name" value="REC"/>
    <property type="match status" value="1"/>
</dbReference>
<dbReference type="Pfam" id="PF17853">
    <property type="entry name" value="GGDEF_2"/>
    <property type="match status" value="1"/>
</dbReference>
<dbReference type="InterPro" id="IPR001789">
    <property type="entry name" value="Sig_transdc_resp-reg_receiver"/>
</dbReference>
<dbReference type="CDD" id="cd17536">
    <property type="entry name" value="REC_YesN-like"/>
    <property type="match status" value="1"/>
</dbReference>
<dbReference type="InterPro" id="IPR020449">
    <property type="entry name" value="Tscrpt_reg_AraC-type_HTH"/>
</dbReference>
<dbReference type="PRINTS" id="PR00032">
    <property type="entry name" value="HTHARAC"/>
</dbReference>
<comment type="caution">
    <text evidence="7">The sequence shown here is derived from an EMBL/GenBank/DDBJ whole genome shotgun (WGS) entry which is preliminary data.</text>
</comment>
<evidence type="ECO:0000313" key="7">
    <source>
        <dbReference type="EMBL" id="MFC4302953.1"/>
    </source>
</evidence>
<dbReference type="Gene3D" id="1.10.10.60">
    <property type="entry name" value="Homeodomain-like"/>
    <property type="match status" value="2"/>
</dbReference>
<reference evidence="8" key="1">
    <citation type="journal article" date="2019" name="Int. J. Syst. Evol. Microbiol.">
        <title>The Global Catalogue of Microorganisms (GCM) 10K type strain sequencing project: providing services to taxonomists for standard genome sequencing and annotation.</title>
        <authorList>
            <consortium name="The Broad Institute Genomics Platform"/>
            <consortium name="The Broad Institute Genome Sequencing Center for Infectious Disease"/>
            <person name="Wu L."/>
            <person name="Ma J."/>
        </authorList>
    </citation>
    <scope>NUCLEOTIDE SEQUENCE [LARGE SCALE GENOMIC DNA]</scope>
    <source>
        <strain evidence="8">CGMCC 4.1641</strain>
    </source>
</reference>
<evidence type="ECO:0000256" key="2">
    <source>
        <dbReference type="ARBA" id="ARBA00023125"/>
    </source>
</evidence>
<dbReference type="SUPFAM" id="SSF46689">
    <property type="entry name" value="Homeodomain-like"/>
    <property type="match status" value="2"/>
</dbReference>
<feature type="modified residue" description="4-aspartylphosphate" evidence="4">
    <location>
        <position position="56"/>
    </location>
</feature>
<dbReference type="InterPro" id="IPR011006">
    <property type="entry name" value="CheY-like_superfamily"/>
</dbReference>
<accession>A0ABV8S5X3</accession>
<evidence type="ECO:0000313" key="8">
    <source>
        <dbReference type="Proteomes" id="UP001595755"/>
    </source>
</evidence>
<feature type="domain" description="Response regulatory" evidence="6">
    <location>
        <begin position="4"/>
        <end position="121"/>
    </location>
</feature>
<evidence type="ECO:0000256" key="4">
    <source>
        <dbReference type="PROSITE-ProRule" id="PRU00169"/>
    </source>
</evidence>
<keyword evidence="4" id="KW-0597">Phosphoprotein</keyword>
<dbReference type="Proteomes" id="UP001595755">
    <property type="component" value="Unassembled WGS sequence"/>
</dbReference>
<dbReference type="InterPro" id="IPR018062">
    <property type="entry name" value="HTH_AraC-typ_CS"/>
</dbReference>
<dbReference type="PROSITE" id="PS01124">
    <property type="entry name" value="HTH_ARAC_FAMILY_2"/>
    <property type="match status" value="1"/>
</dbReference>
<keyword evidence="1" id="KW-0805">Transcription regulation</keyword>
<dbReference type="InterPro" id="IPR041522">
    <property type="entry name" value="CdaR_GGDEF"/>
</dbReference>
<protein>
    <submittedName>
        <fullName evidence="7">Response regulator</fullName>
    </submittedName>
</protein>
<dbReference type="Pfam" id="PF00072">
    <property type="entry name" value="Response_reg"/>
    <property type="match status" value="1"/>
</dbReference>
<dbReference type="RefSeq" id="WP_204606099.1">
    <property type="nucleotide sequence ID" value="NZ_JBHSED010000006.1"/>
</dbReference>
<evidence type="ECO:0000256" key="1">
    <source>
        <dbReference type="ARBA" id="ARBA00023015"/>
    </source>
</evidence>
<gene>
    <name evidence="7" type="ORF">ACFO1S_05775</name>
</gene>
<proteinExistence type="predicted"/>